<accession>A0A081RG35</accession>
<comment type="caution">
    <text evidence="2">The sequence shown here is derived from an EMBL/GenBank/DDBJ whole genome shotgun (WGS) entry which is preliminary data.</text>
</comment>
<evidence type="ECO:0000313" key="3">
    <source>
        <dbReference type="Proteomes" id="UP000028411"/>
    </source>
</evidence>
<dbReference type="Proteomes" id="UP000028411">
    <property type="component" value="Unassembled WGS sequence"/>
</dbReference>
<dbReference type="AlphaFoldDB" id="A0A081RG35"/>
<protein>
    <submittedName>
        <fullName evidence="2">Flp pilus assembly protein pilin Flp</fullName>
    </submittedName>
</protein>
<keyword evidence="1" id="KW-0812">Transmembrane</keyword>
<evidence type="ECO:0000256" key="1">
    <source>
        <dbReference type="SAM" id="Phobius"/>
    </source>
</evidence>
<sequence length="76" mass="7653">MVTGEIGVKDMTFFKNLWNDQSGASAAEYALILAIVGTGIAIAAWNLGDAVSGAMNNAKDCIASGSGAQAVGDLDC</sequence>
<evidence type="ECO:0000313" key="2">
    <source>
        <dbReference type="EMBL" id="KEQ54158.1"/>
    </source>
</evidence>
<keyword evidence="1" id="KW-0472">Membrane</keyword>
<dbReference type="EMBL" id="JFHR01000012">
    <property type="protein sequence ID" value="KEQ54158.1"/>
    <property type="molecule type" value="Genomic_DNA"/>
</dbReference>
<keyword evidence="1" id="KW-1133">Transmembrane helix</keyword>
<reference evidence="2 3" key="1">
    <citation type="submission" date="2014-02" db="EMBL/GenBank/DDBJ databases">
        <title>Whole genome sequence of Sphingobium chlorophenolicum NBRC 16172.</title>
        <authorList>
            <person name="Gan H.M."/>
            <person name="Gan H.Y."/>
            <person name="Chew T.H."/>
            <person name="Savka M.A."/>
        </authorList>
    </citation>
    <scope>NUCLEOTIDE SEQUENCE [LARGE SCALE GENOMIC DNA]</scope>
    <source>
        <strain evidence="2 3">NBRC 16172</strain>
    </source>
</reference>
<organism evidence="2 3">
    <name type="scientific">Sphingobium chlorophenolicum</name>
    <dbReference type="NCBI Taxonomy" id="46429"/>
    <lineage>
        <taxon>Bacteria</taxon>
        <taxon>Pseudomonadati</taxon>
        <taxon>Pseudomonadota</taxon>
        <taxon>Alphaproteobacteria</taxon>
        <taxon>Sphingomonadales</taxon>
        <taxon>Sphingomonadaceae</taxon>
        <taxon>Sphingobium</taxon>
    </lineage>
</organism>
<dbReference type="eggNOG" id="COG3847">
    <property type="taxonomic scope" value="Bacteria"/>
</dbReference>
<name>A0A081RG35_SPHCR</name>
<proteinExistence type="predicted"/>
<feature type="transmembrane region" description="Helical" evidence="1">
    <location>
        <begin position="26"/>
        <end position="47"/>
    </location>
</feature>
<dbReference type="PATRIC" id="fig|46429.4.peg.1410"/>
<gene>
    <name evidence="2" type="ORF">BV95_01446</name>
</gene>